<dbReference type="PANTHER" id="PTHR32089:SF112">
    <property type="entry name" value="LYSOZYME-LIKE PROTEIN-RELATED"/>
    <property type="match status" value="1"/>
</dbReference>
<dbReference type="Gene3D" id="1.10.287.950">
    <property type="entry name" value="Methyl-accepting chemotaxis protein"/>
    <property type="match status" value="1"/>
</dbReference>
<dbReference type="AlphaFoldDB" id="A0A1M6E300"/>
<name>A0A1M6E300_9FIRM</name>
<dbReference type="GO" id="GO:0007165">
    <property type="term" value="P:signal transduction"/>
    <property type="evidence" value="ECO:0007669"/>
    <property type="project" value="UniProtKB-KW"/>
</dbReference>
<reference evidence="4 5" key="1">
    <citation type="submission" date="2016-11" db="EMBL/GenBank/DDBJ databases">
        <authorList>
            <person name="Jaros S."/>
            <person name="Januszkiewicz K."/>
            <person name="Wedrychowicz H."/>
        </authorList>
    </citation>
    <scope>NUCLEOTIDE SEQUENCE [LARGE SCALE GENOMIC DNA]</scope>
    <source>
        <strain evidence="4 5">DSM 19022</strain>
    </source>
</reference>
<evidence type="ECO:0000259" key="3">
    <source>
        <dbReference type="PROSITE" id="PS50111"/>
    </source>
</evidence>
<evidence type="ECO:0000313" key="4">
    <source>
        <dbReference type="EMBL" id="SHI79769.1"/>
    </source>
</evidence>
<dbReference type="SUPFAM" id="SSF58104">
    <property type="entry name" value="Methyl-accepting chemotaxis protein (MCP) signaling domain"/>
    <property type="match status" value="1"/>
</dbReference>
<keyword evidence="5" id="KW-1185">Reference proteome</keyword>
<dbReference type="InterPro" id="IPR004089">
    <property type="entry name" value="MCPsignal_dom"/>
</dbReference>
<dbReference type="GO" id="GO:0016020">
    <property type="term" value="C:membrane"/>
    <property type="evidence" value="ECO:0007669"/>
    <property type="project" value="InterPro"/>
</dbReference>
<organism evidence="4 5">
    <name type="scientific">Lutispora thermophila DSM 19022</name>
    <dbReference type="NCBI Taxonomy" id="1122184"/>
    <lineage>
        <taxon>Bacteria</taxon>
        <taxon>Bacillati</taxon>
        <taxon>Bacillota</taxon>
        <taxon>Clostridia</taxon>
        <taxon>Lutisporales</taxon>
        <taxon>Lutisporaceae</taxon>
        <taxon>Lutispora</taxon>
    </lineage>
</organism>
<evidence type="ECO:0000256" key="1">
    <source>
        <dbReference type="ARBA" id="ARBA00023224"/>
    </source>
</evidence>
<proteinExistence type="predicted"/>
<evidence type="ECO:0000256" key="2">
    <source>
        <dbReference type="PROSITE-ProRule" id="PRU00284"/>
    </source>
</evidence>
<evidence type="ECO:0000313" key="5">
    <source>
        <dbReference type="Proteomes" id="UP000184442"/>
    </source>
</evidence>
<dbReference type="EMBL" id="FQZS01000008">
    <property type="protein sequence ID" value="SHI79769.1"/>
    <property type="molecule type" value="Genomic_DNA"/>
</dbReference>
<dbReference type="Pfam" id="PF00015">
    <property type="entry name" value="MCPsignal"/>
    <property type="match status" value="1"/>
</dbReference>
<protein>
    <submittedName>
        <fullName evidence="4">Methyl-accepting chemotaxis protein (MCP) signalling domain-containing protein</fullName>
    </submittedName>
</protein>
<gene>
    <name evidence="4" type="ORF">SAMN02745176_01382</name>
</gene>
<accession>A0A1M6E300</accession>
<dbReference type="InterPro" id="IPR036291">
    <property type="entry name" value="NAD(P)-bd_dom_sf"/>
</dbReference>
<dbReference type="PROSITE" id="PS50111">
    <property type="entry name" value="CHEMOTAXIS_TRANSDUC_2"/>
    <property type="match status" value="1"/>
</dbReference>
<dbReference type="RefSeq" id="WP_073025500.1">
    <property type="nucleotide sequence ID" value="NZ_FQZS01000008.1"/>
</dbReference>
<sequence length="264" mass="28866">MNIAVVGAGTGGSKIIKTLSSISDVKVTIIIDKNMDAPGIALAKEMGIKYSDSLDDIEKEAPDLIIEATGIPAVSDELTKSYKNICEIINYKGAKLFMSLVEKNNHTLSRLNYQIAAVKEASSIVQTYLNQINNSIDNVHEVSNRLLEIANNSNNHIIESDKILQYVNKIAKQIKILGINANIESARAGEQGKGFSIVAKEVQNLADNSEISAKEINKILFMLSEEISKITDQLDSLKNYSMIQVEASKKATKAVEDLLEKAQV</sequence>
<dbReference type="Proteomes" id="UP000184442">
    <property type="component" value="Unassembled WGS sequence"/>
</dbReference>
<dbReference type="STRING" id="1122184.SAMN02745176_01382"/>
<keyword evidence="1 2" id="KW-0807">Transducer</keyword>
<dbReference type="Gene3D" id="3.40.50.720">
    <property type="entry name" value="NAD(P)-binding Rossmann-like Domain"/>
    <property type="match status" value="1"/>
</dbReference>
<dbReference type="PANTHER" id="PTHR32089">
    <property type="entry name" value="METHYL-ACCEPTING CHEMOTAXIS PROTEIN MCPB"/>
    <property type="match status" value="1"/>
</dbReference>
<feature type="domain" description="Methyl-accepting transducer" evidence="3">
    <location>
        <begin position="134"/>
        <end position="264"/>
    </location>
</feature>
<dbReference type="SUPFAM" id="SSF51735">
    <property type="entry name" value="NAD(P)-binding Rossmann-fold domains"/>
    <property type="match status" value="1"/>
</dbReference>